<dbReference type="EMBL" id="CM055102">
    <property type="protein sequence ID" value="KAJ7537570.1"/>
    <property type="molecule type" value="Genomic_DNA"/>
</dbReference>
<organism evidence="1 2">
    <name type="scientific">Diphasiastrum complanatum</name>
    <name type="common">Issler's clubmoss</name>
    <name type="synonym">Lycopodium complanatum</name>
    <dbReference type="NCBI Taxonomy" id="34168"/>
    <lineage>
        <taxon>Eukaryota</taxon>
        <taxon>Viridiplantae</taxon>
        <taxon>Streptophyta</taxon>
        <taxon>Embryophyta</taxon>
        <taxon>Tracheophyta</taxon>
        <taxon>Lycopodiopsida</taxon>
        <taxon>Lycopodiales</taxon>
        <taxon>Lycopodiaceae</taxon>
        <taxon>Lycopodioideae</taxon>
        <taxon>Diphasiastrum</taxon>
    </lineage>
</organism>
<dbReference type="Proteomes" id="UP001162992">
    <property type="component" value="Chromosome 11"/>
</dbReference>
<accession>A0ACC2C6F2</accession>
<sequence length="493" mass="54451">MALSEAKGMAPLAIVSIAALCTCTAIVLALWHIYMHLKHYTEPTYQRYTVRIIFMVPVYALMSFLSLVIIENSVYYNSIRDIYEAFVIYTFLSLCLAWVGGPGAVVQNLSGRTLKPSLHLMTCCFPAIPLDGRFIRRCKQGGLQFVILKPILVAATFMLYARNKYEDGNFSAKQGYLYITLVYTVSYSLALYALVLFYVACKDLLRPFKPVRKFVMIKSVVFLTYWQGLLVFLAAKSGLIADADEAANVQNFIICIEMAAAAIGHLFAFPYKEYAEVKGGGLGSLTRSITHALNLFDVVSDTVHQFAPTYHDYVLYDGSQGATKKYGGQTLTPTGQEMDTFEKDDKILGTGKLDETTLTGFFSESGSSSTDFSKRVEKAGNSQTSSLYLDSQLTSEPDTFSLLDAPITFQSTITDVPSRSSREIAMAESSALNLESRQYASSGGILTGTGERVLGRAFLSPTKEKAHALDLGEIEIDLEQNRSNKSFAMQRLS</sequence>
<gene>
    <name evidence="1" type="ORF">O6H91_11G012000</name>
</gene>
<reference evidence="2" key="1">
    <citation type="journal article" date="2024" name="Proc. Natl. Acad. Sci. U.S.A.">
        <title>Extraordinary preservation of gene collinearity over three hundred million years revealed in homosporous lycophytes.</title>
        <authorList>
            <person name="Li C."/>
            <person name="Wickell D."/>
            <person name="Kuo L.Y."/>
            <person name="Chen X."/>
            <person name="Nie B."/>
            <person name="Liao X."/>
            <person name="Peng D."/>
            <person name="Ji J."/>
            <person name="Jenkins J."/>
            <person name="Williams M."/>
            <person name="Shu S."/>
            <person name="Plott C."/>
            <person name="Barry K."/>
            <person name="Rajasekar S."/>
            <person name="Grimwood J."/>
            <person name="Han X."/>
            <person name="Sun S."/>
            <person name="Hou Z."/>
            <person name="He W."/>
            <person name="Dai G."/>
            <person name="Sun C."/>
            <person name="Schmutz J."/>
            <person name="Leebens-Mack J.H."/>
            <person name="Li F.W."/>
            <person name="Wang L."/>
        </authorList>
    </citation>
    <scope>NUCLEOTIDE SEQUENCE [LARGE SCALE GENOMIC DNA]</scope>
    <source>
        <strain evidence="2">cv. PW_Plant_1</strain>
    </source>
</reference>
<evidence type="ECO:0000313" key="2">
    <source>
        <dbReference type="Proteomes" id="UP001162992"/>
    </source>
</evidence>
<name>A0ACC2C6F2_DIPCM</name>
<comment type="caution">
    <text evidence="1">The sequence shown here is derived from an EMBL/GenBank/DDBJ whole genome shotgun (WGS) entry which is preliminary data.</text>
</comment>
<proteinExistence type="predicted"/>
<protein>
    <submittedName>
        <fullName evidence="1">Uncharacterized protein</fullName>
    </submittedName>
</protein>
<evidence type="ECO:0000313" key="1">
    <source>
        <dbReference type="EMBL" id="KAJ7537570.1"/>
    </source>
</evidence>
<keyword evidence="2" id="KW-1185">Reference proteome</keyword>